<evidence type="ECO:0000313" key="5">
    <source>
        <dbReference type="EMBL" id="SKA36176.1"/>
    </source>
</evidence>
<dbReference type="STRING" id="225324.SAMN02745126_05780"/>
<comment type="subcellular location">
    <subcellularLocation>
        <location evidence="1">Periplasm</location>
    </subcellularLocation>
</comment>
<dbReference type="Gene3D" id="3.90.76.10">
    <property type="entry name" value="Dipeptide-binding Protein, Domain 1"/>
    <property type="match status" value="1"/>
</dbReference>
<dbReference type="PANTHER" id="PTHR30290">
    <property type="entry name" value="PERIPLASMIC BINDING COMPONENT OF ABC TRANSPORTER"/>
    <property type="match status" value="1"/>
</dbReference>
<evidence type="ECO:0000256" key="2">
    <source>
        <dbReference type="ARBA" id="ARBA00005695"/>
    </source>
</evidence>
<dbReference type="Gene3D" id="3.10.105.10">
    <property type="entry name" value="Dipeptide-binding Protein, Domain 3"/>
    <property type="match status" value="1"/>
</dbReference>
<evidence type="ECO:0000259" key="4">
    <source>
        <dbReference type="Pfam" id="PF00496"/>
    </source>
</evidence>
<dbReference type="Proteomes" id="UP000190092">
    <property type="component" value="Unassembled WGS sequence"/>
</dbReference>
<accession>A0A1T4T6T5</accession>
<gene>
    <name evidence="5" type="ORF">SAMN02745126_05780</name>
</gene>
<dbReference type="AlphaFoldDB" id="A0A1T4T6T5"/>
<protein>
    <submittedName>
        <fullName evidence="5">Peptide/nickel transport system substrate-binding protein</fullName>
    </submittedName>
</protein>
<dbReference type="GO" id="GO:1904680">
    <property type="term" value="F:peptide transmembrane transporter activity"/>
    <property type="evidence" value="ECO:0007669"/>
    <property type="project" value="TreeGrafter"/>
</dbReference>
<dbReference type="PANTHER" id="PTHR30290:SF38">
    <property type="entry name" value="D,D-DIPEPTIDE-BINDING PERIPLASMIC PROTEIN DDPA-RELATED"/>
    <property type="match status" value="1"/>
</dbReference>
<proteinExistence type="inferred from homology"/>
<dbReference type="Gene3D" id="3.40.190.10">
    <property type="entry name" value="Periplasmic binding protein-like II"/>
    <property type="match status" value="1"/>
</dbReference>
<evidence type="ECO:0000256" key="1">
    <source>
        <dbReference type="ARBA" id="ARBA00004418"/>
    </source>
</evidence>
<dbReference type="Pfam" id="PF00496">
    <property type="entry name" value="SBP_bac_5"/>
    <property type="match status" value="1"/>
</dbReference>
<reference evidence="6" key="1">
    <citation type="submission" date="2017-02" db="EMBL/GenBank/DDBJ databases">
        <authorList>
            <person name="Varghese N."/>
            <person name="Submissions S."/>
        </authorList>
    </citation>
    <scope>NUCLEOTIDE SEQUENCE [LARGE SCALE GENOMIC DNA]</scope>
    <source>
        <strain evidence="6">ATCC 27094</strain>
    </source>
</reference>
<name>A0A1T4T6T5_9HYPH</name>
<dbReference type="InterPro" id="IPR000914">
    <property type="entry name" value="SBP_5_dom"/>
</dbReference>
<dbReference type="CDD" id="cd08502">
    <property type="entry name" value="PBP2_NikA_DppA_OppA_like_16"/>
    <property type="match status" value="1"/>
</dbReference>
<keyword evidence="6" id="KW-1185">Reference proteome</keyword>
<comment type="similarity">
    <text evidence="2">Belongs to the bacterial solute-binding protein 5 family.</text>
</comment>
<dbReference type="PIRSF" id="PIRSF002741">
    <property type="entry name" value="MppA"/>
    <property type="match status" value="1"/>
</dbReference>
<dbReference type="InterPro" id="IPR039424">
    <property type="entry name" value="SBP_5"/>
</dbReference>
<dbReference type="OrthoDB" id="7233744at2"/>
<feature type="domain" description="Solute-binding protein family 5" evidence="4">
    <location>
        <begin position="73"/>
        <end position="427"/>
    </location>
</feature>
<dbReference type="RefSeq" id="WP_085937547.1">
    <property type="nucleotide sequence ID" value="NZ_FUWJ01000013.1"/>
</dbReference>
<organism evidence="5 6">
    <name type="scientific">Enhydrobacter aerosaccus</name>
    <dbReference type="NCBI Taxonomy" id="225324"/>
    <lineage>
        <taxon>Bacteria</taxon>
        <taxon>Pseudomonadati</taxon>
        <taxon>Pseudomonadota</taxon>
        <taxon>Alphaproteobacteria</taxon>
        <taxon>Hyphomicrobiales</taxon>
        <taxon>Enhydrobacter</taxon>
    </lineage>
</organism>
<dbReference type="GO" id="GO:0015833">
    <property type="term" value="P:peptide transport"/>
    <property type="evidence" value="ECO:0007669"/>
    <property type="project" value="TreeGrafter"/>
</dbReference>
<dbReference type="EMBL" id="FUWJ01000013">
    <property type="protein sequence ID" value="SKA36176.1"/>
    <property type="molecule type" value="Genomic_DNA"/>
</dbReference>
<dbReference type="InterPro" id="IPR030678">
    <property type="entry name" value="Peptide/Ni-bd"/>
</dbReference>
<dbReference type="GO" id="GO:0030288">
    <property type="term" value="C:outer membrane-bounded periplasmic space"/>
    <property type="evidence" value="ECO:0007669"/>
    <property type="project" value="UniProtKB-ARBA"/>
</dbReference>
<evidence type="ECO:0000256" key="3">
    <source>
        <dbReference type="ARBA" id="ARBA00022729"/>
    </source>
</evidence>
<dbReference type="SUPFAM" id="SSF53850">
    <property type="entry name" value="Periplasmic binding protein-like II"/>
    <property type="match status" value="1"/>
</dbReference>
<evidence type="ECO:0000313" key="6">
    <source>
        <dbReference type="Proteomes" id="UP000190092"/>
    </source>
</evidence>
<dbReference type="GO" id="GO:0043190">
    <property type="term" value="C:ATP-binding cassette (ABC) transporter complex"/>
    <property type="evidence" value="ECO:0007669"/>
    <property type="project" value="InterPro"/>
</dbReference>
<sequence length="529" mass="57998">MVHRRTVLKAAGASVMPLFTPALGQAHSRSTVKFIPQADLALLDPVQSPALVSRNHGLMVFDTLYGMDGSFSIQPQMAAGHSIEDDGRSWIITLRDGLVFHDGTPVRGRDAVASIERWWRLDVLAKQLASVTDELSAPTDKTIRFRLKQPFPSLPFVLGKPSRCCFIMPERLAQTDGAKQVTEIIGSGPFRFLAEERMAGQRAVYEKFAGYVPAAGAPSFMAGAKVVHVDRVEWHTLPDASTAAAALRVGEMDWWEQPTPDLLPQLKSSRGVTVQIKDKGGYLALLQFNHLQPPFNNPAIRRAFLAGVNQADCMTAVMGDDRSLWKDNVGYFLPDSPLANNAGMEALTSPRSVDAVKRALGAAGYKGEKVVFLVPTDLPALNAVSEIIADMFRRSGVNLDYQALDWGTVLPRLSSQQPVDRGGWSVWCNYAPGVLAINPLSHTFLRGIGAAGFSGAGWPTSEALERYRDAYMSTGDLAEQKKIIADMQRQAFEDVPYIPLGFYYQPTAYRSNLTDVVDGMPVFWNLKKG</sequence>
<keyword evidence="3" id="KW-0732">Signal</keyword>